<keyword evidence="15" id="KW-1185">Reference proteome</keyword>
<protein>
    <recommendedName>
        <fullName evidence="1">3'-phosphate/5'-hydroxy nucleic acid ligase</fullName>
        <ecNumber evidence="1">6.5.1.8</ecNumber>
    </recommendedName>
</protein>
<organism evidence="12 14">
    <name type="scientific">Acidipropionibacterium acidipropionici</name>
    <dbReference type="NCBI Taxonomy" id="1748"/>
    <lineage>
        <taxon>Bacteria</taxon>
        <taxon>Bacillati</taxon>
        <taxon>Actinomycetota</taxon>
        <taxon>Actinomycetes</taxon>
        <taxon>Propionibacteriales</taxon>
        <taxon>Propionibacteriaceae</taxon>
        <taxon>Acidipropionibacterium</taxon>
    </lineage>
</organism>
<dbReference type="GO" id="GO:0006281">
    <property type="term" value="P:DNA repair"/>
    <property type="evidence" value="ECO:0007669"/>
    <property type="project" value="TreeGrafter"/>
</dbReference>
<name>A0AAC8YFK7_9ACTN</name>
<sequence length="403" mass="42986">MSIFPVPLSGTDNTLMWAEEAGIEEAARAQLRNVAALPWTRGVRVMPDVHYGLGATVGSVIAMSQAVAPAAVGVDIGCGMTAVRTNLRPDQLPEDLAGLRHQIERAVPVGFSMHNGEARTIARHPDLKARYQTVMGEFQQLYARDLTASARTGRAEAKAGGQVGTLGGGNHFIELCSGDDGRVWVTLHSGSRGTGNQLAQVHMGIAQGLAHNQNLADRDLAVFIAGSPQMEHYLHDLWWAQSYALLNRDVMLAAICDELSRAIDGIAFEDPIRCHHNYVAVETHDGEELIVTRKGAIRAGAGDMGVIPGSMGTGSYIVTGLGNETSYQSASHGAGRRMSRRAAKRTFTAADLAVQTAGIECRKDTGVIDEIPAAYKDIDDVIAAQTDLVSVVARLQTLLCVKG</sequence>
<feature type="binding site" evidence="11">
    <location>
        <position position="188"/>
    </location>
    <ligand>
        <name>Mn(2+)</name>
        <dbReference type="ChEBI" id="CHEBI:29035"/>
        <label>2</label>
    </ligand>
</feature>
<reference evidence="13 15" key="1">
    <citation type="journal article" date="2016" name="Plant Dis.">
        <title>Improved production of propionic acid using genome shuffling.</title>
        <authorList>
            <person name="Luna-Flores C.H."/>
            <person name="Palfreyman R.W."/>
            <person name="Kromer J.O."/>
            <person name="Nielsen L.K."/>
            <person name="Marcellin E."/>
        </authorList>
    </citation>
    <scope>NUCLEOTIDE SEQUENCE [LARGE SCALE GENOMIC DNA]</scope>
    <source>
        <strain evidence="13 15">F3E8</strain>
    </source>
</reference>
<dbReference type="EMBL" id="CP014352">
    <property type="protein sequence ID" value="AMS05841.1"/>
    <property type="molecule type" value="Genomic_DNA"/>
</dbReference>
<keyword evidence="7 11" id="KW-0464">Manganese</keyword>
<evidence type="ECO:0000256" key="1">
    <source>
        <dbReference type="ARBA" id="ARBA00012726"/>
    </source>
</evidence>
<evidence type="ECO:0000256" key="3">
    <source>
        <dbReference type="ARBA" id="ARBA00022723"/>
    </source>
</evidence>
<feature type="active site" description="GMP-histidine intermediate" evidence="9">
    <location>
        <position position="332"/>
    </location>
</feature>
<feature type="binding site" evidence="10">
    <location>
        <begin position="170"/>
        <end position="174"/>
    </location>
    <ligand>
        <name>GMP</name>
        <dbReference type="ChEBI" id="CHEBI:58115"/>
    </ligand>
</feature>
<evidence type="ECO:0000313" key="14">
    <source>
        <dbReference type="Proteomes" id="UP000075221"/>
    </source>
</evidence>
<dbReference type="InterPro" id="IPR052915">
    <property type="entry name" value="RtcB-like"/>
</dbReference>
<feature type="binding site" evidence="11">
    <location>
        <position position="75"/>
    </location>
    <ligand>
        <name>Mn(2+)</name>
        <dbReference type="ChEBI" id="CHEBI:29035"/>
        <label>1</label>
    </ligand>
</feature>
<evidence type="ECO:0000313" key="15">
    <source>
        <dbReference type="Proteomes" id="UP000178666"/>
    </source>
</evidence>
<evidence type="ECO:0000313" key="12">
    <source>
        <dbReference type="EMBL" id="AMS05841.1"/>
    </source>
</evidence>
<evidence type="ECO:0000256" key="2">
    <source>
        <dbReference type="ARBA" id="ARBA00022598"/>
    </source>
</evidence>
<keyword evidence="3 11" id="KW-0479">Metal-binding</keyword>
<accession>A0AAC8YFK7</accession>
<dbReference type="AlphaFoldDB" id="A0AAC8YFK7"/>
<evidence type="ECO:0000256" key="8">
    <source>
        <dbReference type="ARBA" id="ARBA00047746"/>
    </source>
</evidence>
<dbReference type="GO" id="GO:0170057">
    <property type="term" value="F:RNA ligase (GTP) activity"/>
    <property type="evidence" value="ECO:0007669"/>
    <property type="project" value="UniProtKB-EC"/>
</dbReference>
<dbReference type="Gene3D" id="3.90.1860.10">
    <property type="entry name" value="tRNA-splicing ligase RtcB"/>
    <property type="match status" value="1"/>
</dbReference>
<dbReference type="GO" id="GO:0005525">
    <property type="term" value="F:GTP binding"/>
    <property type="evidence" value="ECO:0007669"/>
    <property type="project" value="UniProtKB-KW"/>
</dbReference>
<reference evidence="12 14" key="2">
    <citation type="submission" date="2016-02" db="EMBL/GenBank/DDBJ databases">
        <title>Complete Genome Sequence of Propionibacterium acidipropionici ATCC 55737.</title>
        <authorList>
            <person name="Luna Flores C.H."/>
            <person name="Nielsen L.K."/>
            <person name="Marcellin E."/>
        </authorList>
    </citation>
    <scope>NUCLEOTIDE SEQUENCE [LARGE SCALE GENOMIC DNA]</scope>
    <source>
        <strain evidence="12 14">ATCC 55737</strain>
    </source>
</reference>
<evidence type="ECO:0000256" key="9">
    <source>
        <dbReference type="PIRSR" id="PIRSR601233-1"/>
    </source>
</evidence>
<evidence type="ECO:0000256" key="10">
    <source>
        <dbReference type="PIRSR" id="PIRSR601233-2"/>
    </source>
</evidence>
<evidence type="ECO:0000256" key="4">
    <source>
        <dbReference type="ARBA" id="ARBA00022741"/>
    </source>
</evidence>
<comment type="cofactor">
    <cofactor evidence="11">
        <name>Mn(2+)</name>
        <dbReference type="ChEBI" id="CHEBI:29035"/>
    </cofactor>
    <text evidence="11">Binds 2 manganese ions per subunit.</text>
</comment>
<dbReference type="RefSeq" id="WP_062819835.1">
    <property type="nucleotide sequence ID" value="NZ_CP014352.1"/>
</dbReference>
<dbReference type="GO" id="GO:0030145">
    <property type="term" value="F:manganese ion binding"/>
    <property type="evidence" value="ECO:0007669"/>
    <property type="project" value="TreeGrafter"/>
</dbReference>
<evidence type="ECO:0000313" key="13">
    <source>
        <dbReference type="EMBL" id="AOZ47307.1"/>
    </source>
</evidence>
<gene>
    <name evidence="13" type="ORF">A8L58_12145</name>
    <name evidence="12" type="ORF">AXH35_10705</name>
</gene>
<feature type="binding site" evidence="11">
    <location>
        <position position="276"/>
    </location>
    <ligand>
        <name>Mn(2+)</name>
        <dbReference type="ChEBI" id="CHEBI:29035"/>
        <label>2</label>
    </ligand>
</feature>
<dbReference type="SUPFAM" id="SSF103365">
    <property type="entry name" value="Hypothetical protein PH1602"/>
    <property type="match status" value="1"/>
</dbReference>
<keyword evidence="2 12" id="KW-0436">Ligase</keyword>
<evidence type="ECO:0000256" key="7">
    <source>
        <dbReference type="ARBA" id="ARBA00023211"/>
    </source>
</evidence>
<feature type="binding site" evidence="10">
    <location>
        <position position="315"/>
    </location>
    <ligand>
        <name>GMP</name>
        <dbReference type="ChEBI" id="CHEBI:58115"/>
    </ligand>
</feature>
<feature type="binding site" evidence="10">
    <location>
        <position position="402"/>
    </location>
    <ligand>
        <name>GMP</name>
        <dbReference type="ChEBI" id="CHEBI:58115"/>
    </ligand>
</feature>
<dbReference type="GO" id="GO:0003909">
    <property type="term" value="F:DNA ligase activity"/>
    <property type="evidence" value="ECO:0007669"/>
    <property type="project" value="TreeGrafter"/>
</dbReference>
<evidence type="ECO:0000256" key="5">
    <source>
        <dbReference type="ARBA" id="ARBA00022800"/>
    </source>
</evidence>
<comment type="catalytic activity">
    <reaction evidence="8">
        <text>a 3'-end 3'-phospho-ribonucleotide-RNA + a 5'-end dephospho-ribonucleoside-RNA + GTP = a ribonucleotidyl-ribonucleotide-RNA + GMP + diphosphate</text>
        <dbReference type="Rhea" id="RHEA:68076"/>
        <dbReference type="Rhea" id="RHEA-COMP:10463"/>
        <dbReference type="Rhea" id="RHEA-COMP:13936"/>
        <dbReference type="Rhea" id="RHEA-COMP:17355"/>
        <dbReference type="ChEBI" id="CHEBI:33019"/>
        <dbReference type="ChEBI" id="CHEBI:37565"/>
        <dbReference type="ChEBI" id="CHEBI:58115"/>
        <dbReference type="ChEBI" id="CHEBI:83062"/>
        <dbReference type="ChEBI" id="CHEBI:138284"/>
        <dbReference type="ChEBI" id="CHEBI:173118"/>
        <dbReference type="EC" id="6.5.1.8"/>
    </reaction>
</comment>
<dbReference type="GO" id="GO:0042245">
    <property type="term" value="P:RNA repair"/>
    <property type="evidence" value="ECO:0007669"/>
    <property type="project" value="UniProtKB-KW"/>
</dbReference>
<feature type="binding site" evidence="11">
    <location>
        <position position="171"/>
    </location>
    <ligand>
        <name>Mn(2+)</name>
        <dbReference type="ChEBI" id="CHEBI:29035"/>
        <label>1</label>
    </ligand>
</feature>
<dbReference type="GO" id="GO:0006396">
    <property type="term" value="P:RNA processing"/>
    <property type="evidence" value="ECO:0007669"/>
    <property type="project" value="InterPro"/>
</dbReference>
<dbReference type="InterPro" id="IPR001233">
    <property type="entry name" value="RtcB"/>
</dbReference>
<dbReference type="Proteomes" id="UP000075221">
    <property type="component" value="Chromosome"/>
</dbReference>
<feature type="binding site" evidence="10">
    <location>
        <begin position="332"/>
        <end position="335"/>
    </location>
    <ligand>
        <name>GMP</name>
        <dbReference type="ChEBI" id="CHEBI:58115"/>
    </ligand>
</feature>
<dbReference type="InterPro" id="IPR036025">
    <property type="entry name" value="RtcB-like_sf"/>
</dbReference>
<proteinExistence type="predicted"/>
<dbReference type="EC" id="6.5.1.8" evidence="1"/>
<dbReference type="PANTHER" id="PTHR43749:SF2">
    <property type="entry name" value="RNA-SPLICING LIGASE RTCB"/>
    <property type="match status" value="1"/>
</dbReference>
<dbReference type="Proteomes" id="UP000178666">
    <property type="component" value="Chromosome"/>
</dbReference>
<keyword evidence="5" id="KW-0692">RNA repair</keyword>
<keyword evidence="4 10" id="KW-0547">Nucleotide-binding</keyword>
<keyword evidence="6 10" id="KW-0342">GTP-binding</keyword>
<feature type="binding site" evidence="10">
    <location>
        <begin position="276"/>
        <end position="277"/>
    </location>
    <ligand>
        <name>GMP</name>
        <dbReference type="ChEBI" id="CHEBI:58115"/>
    </ligand>
</feature>
<feature type="binding site" evidence="10">
    <location>
        <begin position="308"/>
        <end position="311"/>
    </location>
    <ligand>
        <name>GMP</name>
        <dbReference type="ChEBI" id="CHEBI:58115"/>
    </ligand>
</feature>
<dbReference type="EMBL" id="CP015970">
    <property type="protein sequence ID" value="AOZ47307.1"/>
    <property type="molecule type" value="Genomic_DNA"/>
</dbReference>
<dbReference type="Pfam" id="PF01139">
    <property type="entry name" value="RtcB"/>
    <property type="match status" value="1"/>
</dbReference>
<evidence type="ECO:0000256" key="6">
    <source>
        <dbReference type="ARBA" id="ARBA00023134"/>
    </source>
</evidence>
<evidence type="ECO:0000256" key="11">
    <source>
        <dbReference type="PIRSR" id="PIRSR601233-3"/>
    </source>
</evidence>
<dbReference type="PANTHER" id="PTHR43749">
    <property type="entry name" value="RNA-SPLICING LIGASE RTCB"/>
    <property type="match status" value="1"/>
</dbReference>